<evidence type="ECO:0000256" key="8">
    <source>
        <dbReference type="PIRSR" id="PIRSR615500-1"/>
    </source>
</evidence>
<protein>
    <recommendedName>
        <fullName evidence="16">Cucumisin</fullName>
    </recommendedName>
</protein>
<evidence type="ECO:0000313" key="15">
    <source>
        <dbReference type="Proteomes" id="UP000289738"/>
    </source>
</evidence>
<dbReference type="GO" id="GO:0004252">
    <property type="term" value="F:serine-type endopeptidase activity"/>
    <property type="evidence" value="ECO:0007669"/>
    <property type="project" value="UniProtKB-UniRule"/>
</dbReference>
<dbReference type="Pfam" id="PF17766">
    <property type="entry name" value="fn3_6"/>
    <property type="match status" value="1"/>
</dbReference>
<dbReference type="PROSITE" id="PS51892">
    <property type="entry name" value="SUBTILASE"/>
    <property type="match status" value="1"/>
</dbReference>
<comment type="subcellular location">
    <subcellularLocation>
        <location evidence="1">Secreted</location>
    </subcellularLocation>
</comment>
<evidence type="ECO:0000256" key="4">
    <source>
        <dbReference type="ARBA" id="ARBA00022670"/>
    </source>
</evidence>
<dbReference type="InterPro" id="IPR045051">
    <property type="entry name" value="SBT"/>
</dbReference>
<dbReference type="PANTHER" id="PTHR10795">
    <property type="entry name" value="PROPROTEIN CONVERTASE SUBTILISIN/KEXIN"/>
    <property type="match status" value="1"/>
</dbReference>
<dbReference type="InterPro" id="IPR023828">
    <property type="entry name" value="Peptidase_S8_Ser-AS"/>
</dbReference>
<comment type="similarity">
    <text evidence="2 9">Belongs to the peptidase S8 family.</text>
</comment>
<comment type="caution">
    <text evidence="14">The sequence shown here is derived from an EMBL/GenBank/DDBJ whole genome shotgun (WGS) entry which is preliminary data.</text>
</comment>
<keyword evidence="4 9" id="KW-0645">Protease</keyword>
<dbReference type="InterPro" id="IPR010259">
    <property type="entry name" value="S8pro/Inhibitor_I9"/>
</dbReference>
<dbReference type="InterPro" id="IPR015500">
    <property type="entry name" value="Peptidase_S8_subtilisin-rel"/>
</dbReference>
<name>A0A445CWB5_ARAHY</name>
<dbReference type="SUPFAM" id="SSF52743">
    <property type="entry name" value="Subtilisin-like"/>
    <property type="match status" value="1"/>
</dbReference>
<sequence length="633" mass="68708">MANYNFLLFLYVYFIIKFLVSSANDANRNLHIVYMGSLPNHNYSLTSHHLSMLQQTTNYNDATIHMVKSYHKSFNGFAAMITNQEREKLKNMEGVVSVFPSKSLKLHTTRSWDFMGFKESIQRNKTGESDVIIGVIDTGIWPESESFNDHGFGPIPKKWKGACKGGKNFRCNNKIISARYYVKDQPSARDIVGHGSHTASIAAGNKVVGASFYGIAEGVARGGVPSARIAAYSVCSEQGCTDDAILAAFDDAIADGVDLITISIGGDEQMTFDEDIIAIGSFHAMEKGILTIHSAGNNGPNIVTFSVSPWLFTVAATTMDRRIIDNVLLGNGLMISGKSINGFASNGAEILSSAGFINNTAPIVAEFSSVGPNMLIKEIMKPDISAPGIEILAAYSPLAPPSQDKRDKRSVKYNILSGTSMSCPHVAGAVAYVKTFHPNWSPAAIKSSLMTTAKPMNGSELAEFSYGSGFLDPVRAINPGLVFDVSKDDYVNLLCRIGYDTSKVQKISGDKSVCPSSSSHHHLPMAKDFNYPAIAAEIEPIKPFRINFTRTVTNVGFANSTYKAFFQQHSGINITVVPNILKFKCLKEKQSFVVHVVGGKFSDKSVVSSSLSWTDGTHSVRCPIILRVIKVGA</sequence>
<dbReference type="GO" id="GO:0005576">
    <property type="term" value="C:extracellular region"/>
    <property type="evidence" value="ECO:0007669"/>
    <property type="project" value="UniProtKB-SubCell"/>
</dbReference>
<dbReference type="PROSITE" id="PS00138">
    <property type="entry name" value="SUBTILASE_SER"/>
    <property type="match status" value="1"/>
</dbReference>
<feature type="domain" description="Subtilisin-like protease fibronectin type-III" evidence="13">
    <location>
        <begin position="528"/>
        <end position="625"/>
    </location>
</feature>
<evidence type="ECO:0000256" key="2">
    <source>
        <dbReference type="ARBA" id="ARBA00011073"/>
    </source>
</evidence>
<feature type="domain" description="Peptidase S8/S53" evidence="11">
    <location>
        <begin position="129"/>
        <end position="469"/>
    </location>
</feature>
<dbReference type="InterPro" id="IPR000209">
    <property type="entry name" value="Peptidase_S8/S53_dom"/>
</dbReference>
<evidence type="ECO:0000256" key="1">
    <source>
        <dbReference type="ARBA" id="ARBA00004613"/>
    </source>
</evidence>
<evidence type="ECO:0000256" key="10">
    <source>
        <dbReference type="SAM" id="SignalP"/>
    </source>
</evidence>
<keyword evidence="7 9" id="KW-0720">Serine protease</keyword>
<evidence type="ECO:0000256" key="7">
    <source>
        <dbReference type="ARBA" id="ARBA00022825"/>
    </source>
</evidence>
<evidence type="ECO:0000256" key="3">
    <source>
        <dbReference type="ARBA" id="ARBA00022525"/>
    </source>
</evidence>
<dbReference type="InterPro" id="IPR037045">
    <property type="entry name" value="S8pro/Inhibitor_I9_sf"/>
</dbReference>
<feature type="active site" description="Charge relay system" evidence="8 9">
    <location>
        <position position="420"/>
    </location>
</feature>
<keyword evidence="6 9" id="KW-0378">Hydrolase</keyword>
<keyword evidence="3" id="KW-0964">Secreted</keyword>
<evidence type="ECO:0000256" key="9">
    <source>
        <dbReference type="PROSITE-ProRule" id="PRU01240"/>
    </source>
</evidence>
<dbReference type="GO" id="GO:0006508">
    <property type="term" value="P:proteolysis"/>
    <property type="evidence" value="ECO:0007669"/>
    <property type="project" value="UniProtKB-KW"/>
</dbReference>
<reference evidence="14 15" key="1">
    <citation type="submission" date="2019-01" db="EMBL/GenBank/DDBJ databases">
        <title>Sequencing of cultivated peanut Arachis hypogaea provides insights into genome evolution and oil improvement.</title>
        <authorList>
            <person name="Chen X."/>
        </authorList>
    </citation>
    <scope>NUCLEOTIDE SEQUENCE [LARGE SCALE GENOMIC DNA]</scope>
    <source>
        <strain evidence="15">cv. Fuhuasheng</strain>
        <tissue evidence="14">Leaves</tissue>
    </source>
</reference>
<dbReference type="InterPro" id="IPR041469">
    <property type="entry name" value="Subtilisin-like_FN3"/>
</dbReference>
<keyword evidence="15" id="KW-1185">Reference proteome</keyword>
<feature type="active site" description="Charge relay system" evidence="8 9">
    <location>
        <position position="194"/>
    </location>
</feature>
<dbReference type="Gene3D" id="3.30.70.80">
    <property type="entry name" value="Peptidase S8 propeptide/proteinase inhibitor I9"/>
    <property type="match status" value="1"/>
</dbReference>
<dbReference type="EMBL" id="SDMP01000006">
    <property type="protein sequence ID" value="RYR55233.1"/>
    <property type="molecule type" value="Genomic_DNA"/>
</dbReference>
<keyword evidence="5 10" id="KW-0732">Signal</keyword>
<dbReference type="Pfam" id="PF05922">
    <property type="entry name" value="Inhibitor_I9"/>
    <property type="match status" value="1"/>
</dbReference>
<dbReference type="Proteomes" id="UP000289738">
    <property type="component" value="Chromosome A06"/>
</dbReference>
<proteinExistence type="inferred from homology"/>
<dbReference type="AlphaFoldDB" id="A0A445CWB5"/>
<dbReference type="InterPro" id="IPR036852">
    <property type="entry name" value="Peptidase_S8/S53_dom_sf"/>
</dbReference>
<dbReference type="PRINTS" id="PR00723">
    <property type="entry name" value="SUBTILISIN"/>
</dbReference>
<accession>A0A445CWB5</accession>
<evidence type="ECO:0008006" key="16">
    <source>
        <dbReference type="Google" id="ProtNLM"/>
    </source>
</evidence>
<evidence type="ECO:0000259" key="12">
    <source>
        <dbReference type="Pfam" id="PF05922"/>
    </source>
</evidence>
<gene>
    <name evidence="14" type="ORF">Ahy_A06g030485</name>
</gene>
<dbReference type="Pfam" id="PF00082">
    <property type="entry name" value="Peptidase_S8"/>
    <property type="match status" value="1"/>
</dbReference>
<feature type="signal peptide" evidence="10">
    <location>
        <begin position="1"/>
        <end position="23"/>
    </location>
</feature>
<feature type="active site" description="Charge relay system" evidence="8 9">
    <location>
        <position position="137"/>
    </location>
</feature>
<dbReference type="InterPro" id="IPR034197">
    <property type="entry name" value="Peptidases_S8_3"/>
</dbReference>
<evidence type="ECO:0000259" key="11">
    <source>
        <dbReference type="Pfam" id="PF00082"/>
    </source>
</evidence>
<dbReference type="Gene3D" id="3.40.50.200">
    <property type="entry name" value="Peptidase S8/S53 domain"/>
    <property type="match status" value="1"/>
</dbReference>
<evidence type="ECO:0000313" key="14">
    <source>
        <dbReference type="EMBL" id="RYR55233.1"/>
    </source>
</evidence>
<evidence type="ECO:0000259" key="13">
    <source>
        <dbReference type="Pfam" id="PF17766"/>
    </source>
</evidence>
<evidence type="ECO:0000256" key="6">
    <source>
        <dbReference type="ARBA" id="ARBA00022801"/>
    </source>
</evidence>
<evidence type="ECO:0000256" key="5">
    <source>
        <dbReference type="ARBA" id="ARBA00022729"/>
    </source>
</evidence>
<dbReference type="CDD" id="cd04852">
    <property type="entry name" value="Peptidases_S8_3"/>
    <property type="match status" value="1"/>
</dbReference>
<feature type="domain" description="Inhibitor I9" evidence="12">
    <location>
        <begin position="31"/>
        <end position="107"/>
    </location>
</feature>
<dbReference type="Gene3D" id="2.60.40.2310">
    <property type="match status" value="1"/>
</dbReference>
<feature type="chain" id="PRO_5019226863" description="Cucumisin" evidence="10">
    <location>
        <begin position="24"/>
        <end position="633"/>
    </location>
</feature>
<organism evidence="14 15">
    <name type="scientific">Arachis hypogaea</name>
    <name type="common">Peanut</name>
    <dbReference type="NCBI Taxonomy" id="3818"/>
    <lineage>
        <taxon>Eukaryota</taxon>
        <taxon>Viridiplantae</taxon>
        <taxon>Streptophyta</taxon>
        <taxon>Embryophyta</taxon>
        <taxon>Tracheophyta</taxon>
        <taxon>Spermatophyta</taxon>
        <taxon>Magnoliopsida</taxon>
        <taxon>eudicotyledons</taxon>
        <taxon>Gunneridae</taxon>
        <taxon>Pentapetalae</taxon>
        <taxon>rosids</taxon>
        <taxon>fabids</taxon>
        <taxon>Fabales</taxon>
        <taxon>Fabaceae</taxon>
        <taxon>Papilionoideae</taxon>
        <taxon>50 kb inversion clade</taxon>
        <taxon>dalbergioids sensu lato</taxon>
        <taxon>Dalbergieae</taxon>
        <taxon>Pterocarpus clade</taxon>
        <taxon>Arachis</taxon>
    </lineage>
</organism>